<name>A0ABP8ILK5_9BACT</name>
<evidence type="ECO:0000313" key="3">
    <source>
        <dbReference type="EMBL" id="GAA4361884.1"/>
    </source>
</evidence>
<feature type="region of interest" description="Disordered" evidence="1">
    <location>
        <begin position="27"/>
        <end position="101"/>
    </location>
</feature>
<accession>A0ABP8ILK5</accession>
<keyword evidence="2" id="KW-1133">Transmembrane helix</keyword>
<protein>
    <submittedName>
        <fullName evidence="3">Uncharacterized protein</fullName>
    </submittedName>
</protein>
<feature type="compositionally biased region" description="Basic and acidic residues" evidence="1">
    <location>
        <begin position="27"/>
        <end position="38"/>
    </location>
</feature>
<proteinExistence type="predicted"/>
<organism evidence="3 4">
    <name type="scientific">Hymenobacter saemangeumensis</name>
    <dbReference type="NCBI Taxonomy" id="1084522"/>
    <lineage>
        <taxon>Bacteria</taxon>
        <taxon>Pseudomonadati</taxon>
        <taxon>Bacteroidota</taxon>
        <taxon>Cytophagia</taxon>
        <taxon>Cytophagales</taxon>
        <taxon>Hymenobacteraceae</taxon>
        <taxon>Hymenobacter</taxon>
    </lineage>
</organism>
<keyword evidence="2" id="KW-0472">Membrane</keyword>
<feature type="transmembrane region" description="Helical" evidence="2">
    <location>
        <begin position="6"/>
        <end position="22"/>
    </location>
</feature>
<sequence length="182" mass="20902">MEKVYSLLWILFAVGVYVFHLFKKAQETTERESRERPRQTGAPTPTLPQPTFQEMLKQMQERNAGQPAAEHTPAGRPLPQELARPAQSQERTAVRPKSLERTEVAPHSLEVKAPVPVYAAALPRASTEAPITDYWQERELRRVREQSQEALPLNQSVRRLLTQPENVRAAFVLSEILQRRQF</sequence>
<reference evidence="4" key="1">
    <citation type="journal article" date="2019" name="Int. J. Syst. Evol. Microbiol.">
        <title>The Global Catalogue of Microorganisms (GCM) 10K type strain sequencing project: providing services to taxonomists for standard genome sequencing and annotation.</title>
        <authorList>
            <consortium name="The Broad Institute Genomics Platform"/>
            <consortium name="The Broad Institute Genome Sequencing Center for Infectious Disease"/>
            <person name="Wu L."/>
            <person name="Ma J."/>
        </authorList>
    </citation>
    <scope>NUCLEOTIDE SEQUENCE [LARGE SCALE GENOMIC DNA]</scope>
    <source>
        <strain evidence="4">JCM 17923</strain>
    </source>
</reference>
<dbReference type="Proteomes" id="UP001501153">
    <property type="component" value="Unassembled WGS sequence"/>
</dbReference>
<evidence type="ECO:0000313" key="4">
    <source>
        <dbReference type="Proteomes" id="UP001501153"/>
    </source>
</evidence>
<dbReference type="EMBL" id="BAABGZ010000062">
    <property type="protein sequence ID" value="GAA4361884.1"/>
    <property type="molecule type" value="Genomic_DNA"/>
</dbReference>
<gene>
    <name evidence="3" type="ORF">GCM10023185_29240</name>
</gene>
<dbReference type="RefSeq" id="WP_345236833.1">
    <property type="nucleotide sequence ID" value="NZ_BAABGZ010000062.1"/>
</dbReference>
<evidence type="ECO:0000256" key="2">
    <source>
        <dbReference type="SAM" id="Phobius"/>
    </source>
</evidence>
<keyword evidence="2" id="KW-0812">Transmembrane</keyword>
<comment type="caution">
    <text evidence="3">The sequence shown here is derived from an EMBL/GenBank/DDBJ whole genome shotgun (WGS) entry which is preliminary data.</text>
</comment>
<keyword evidence="4" id="KW-1185">Reference proteome</keyword>
<evidence type="ECO:0000256" key="1">
    <source>
        <dbReference type="SAM" id="MobiDB-lite"/>
    </source>
</evidence>